<dbReference type="Proteomes" id="UP000232721">
    <property type="component" value="Chromosome"/>
</dbReference>
<sequence>MKKIVVSIFVIGALVFSSCKSEKKDVKEVVVETETVVNEDLELVEEEEIEEEVSKELTSAVEGVTIPSFSNEAVTQNLLGYAQYAKNYIEAKGDFVKITGMASKGASLLKEGKKLTSTLDKSEVEKYKSVLAAIQSKMAAAN</sequence>
<accession>A0AAJ1QXA5</accession>
<evidence type="ECO:0000313" key="3">
    <source>
        <dbReference type="Proteomes" id="UP000232721"/>
    </source>
</evidence>
<organism evidence="2 4">
    <name type="scientific">Polaribacter sejongensis</name>
    <dbReference type="NCBI Taxonomy" id="985043"/>
    <lineage>
        <taxon>Bacteria</taxon>
        <taxon>Pseudomonadati</taxon>
        <taxon>Bacteroidota</taxon>
        <taxon>Flavobacteriia</taxon>
        <taxon>Flavobacteriales</taxon>
        <taxon>Flavobacteriaceae</taxon>
    </lineage>
</organism>
<dbReference type="PROSITE" id="PS51257">
    <property type="entry name" value="PROKAR_LIPOPROTEIN"/>
    <property type="match status" value="1"/>
</dbReference>
<reference evidence="1 3" key="2">
    <citation type="submission" date="2017-02" db="EMBL/GenBank/DDBJ databases">
        <title>Trade-off between light-utilization and light-protection in marine flavobacteria.</title>
        <authorList>
            <person name="Kumagai Y."/>
            <person name="Yoshizawa S."/>
            <person name="Kogure K."/>
            <person name="Iwasaki W."/>
        </authorList>
    </citation>
    <scope>NUCLEOTIDE SEQUENCE [LARGE SCALE GENOMIC DNA]</scope>
    <source>
        <strain evidence="1 3">KCTC 23670</strain>
    </source>
</reference>
<reference evidence="2 4" key="1">
    <citation type="journal article" date="2014" name="Int. J. Syst. Evol. Microbiol.">
        <title>Complete genome sequence of Corynebacterium casei LMG S-19264T (=DSM 44701T), isolated from a smear-ripened cheese.</title>
        <authorList>
            <consortium name="US DOE Joint Genome Institute (JGI-PGF)"/>
            <person name="Walter F."/>
            <person name="Albersmeier A."/>
            <person name="Kalinowski J."/>
            <person name="Ruckert C."/>
        </authorList>
    </citation>
    <scope>NUCLEOTIDE SEQUENCE [LARGE SCALE GENOMIC DNA]</scope>
    <source>
        <strain evidence="2 4">CECT 8670</strain>
    </source>
</reference>
<dbReference type="EMBL" id="JAUFQH010000008">
    <property type="protein sequence ID" value="MDN3619685.1"/>
    <property type="molecule type" value="Genomic_DNA"/>
</dbReference>
<evidence type="ECO:0008006" key="5">
    <source>
        <dbReference type="Google" id="ProtNLM"/>
    </source>
</evidence>
<dbReference type="AlphaFoldDB" id="A0AAJ1QXA5"/>
<dbReference type="Proteomes" id="UP001228636">
    <property type="component" value="Unassembled WGS sequence"/>
</dbReference>
<dbReference type="EMBL" id="CP019336">
    <property type="protein sequence ID" value="AUC20977.1"/>
    <property type="molecule type" value="Genomic_DNA"/>
</dbReference>
<evidence type="ECO:0000313" key="4">
    <source>
        <dbReference type="Proteomes" id="UP001228636"/>
    </source>
</evidence>
<reference evidence="2" key="3">
    <citation type="submission" date="2023-06" db="EMBL/GenBank/DDBJ databases">
        <authorList>
            <person name="Lucena T."/>
            <person name="Sun Q."/>
        </authorList>
    </citation>
    <scope>NUCLEOTIDE SEQUENCE</scope>
    <source>
        <strain evidence="2">CECT 8670</strain>
    </source>
</reference>
<gene>
    <name evidence="1" type="ORF">BTO15_02080</name>
    <name evidence="2" type="ORF">QWY81_09495</name>
</gene>
<dbReference type="RefSeq" id="WP_208890237.1">
    <property type="nucleotide sequence ID" value="NZ_CP019336.1"/>
</dbReference>
<protein>
    <recommendedName>
        <fullName evidence="5">Lipoprotein</fullName>
    </recommendedName>
</protein>
<proteinExistence type="predicted"/>
<evidence type="ECO:0000313" key="1">
    <source>
        <dbReference type="EMBL" id="AUC20977.1"/>
    </source>
</evidence>
<keyword evidence="3" id="KW-1185">Reference proteome</keyword>
<name>A0AAJ1QXA5_9FLAO</name>
<evidence type="ECO:0000313" key="2">
    <source>
        <dbReference type="EMBL" id="MDN3619685.1"/>
    </source>
</evidence>